<keyword evidence="2" id="KW-1185">Reference proteome</keyword>
<evidence type="ECO:0000313" key="1">
    <source>
        <dbReference type="EMBL" id="AFU67613.1"/>
    </source>
</evidence>
<dbReference type="KEGG" id="ptq:P700755_000593"/>
<reference evidence="1" key="1">
    <citation type="submission" date="2006-03" db="EMBL/GenBank/DDBJ databases">
        <authorList>
            <person name="Bowman J."/>
            <person name="Ferriera S."/>
            <person name="Johnson J."/>
            <person name="Kravitz S."/>
            <person name="Halpern A."/>
            <person name="Remington K."/>
            <person name="Beeson K."/>
            <person name="Tran B."/>
            <person name="Rogers Y.-H."/>
            <person name="Friedman R."/>
            <person name="Venter J.C."/>
        </authorList>
    </citation>
    <scope>NUCLEOTIDE SEQUENCE [LARGE SCALE GENOMIC DNA]</scope>
    <source>
        <strain evidence="1">ATCC 700755</strain>
    </source>
</reference>
<dbReference type="Proteomes" id="UP000008514">
    <property type="component" value="Chromosome"/>
</dbReference>
<sequence>MKLIFTSLCLVFIQVLTAQISDRVYVAGEIIVPIDGEASQIEIINQNTDKGTVTNQYGQFGILVRLGDRLRFEAIQYQNFTVVIDKNIIQKKKLTIKINDEINTLDEVIVSPYDLEGNIEVDARKVNATYFKAPGDGSESILNDYDGTRPNIRTQTINESLNTEQQFIRNGLNIANIFRTILASKEVTIDHKLPENVDVMVRKMYKDSFFKENLNIDEDKINQFIFYVEDKGLTKNMLKKGNELDLIEFLIQKSKEFKSKD</sequence>
<dbReference type="RefSeq" id="WP_015023230.1">
    <property type="nucleotide sequence ID" value="NC_018721.1"/>
</dbReference>
<evidence type="ECO:0000313" key="2">
    <source>
        <dbReference type="Proteomes" id="UP000008514"/>
    </source>
</evidence>
<reference evidence="1" key="2">
    <citation type="submission" date="2012-09" db="EMBL/GenBank/DDBJ databases">
        <title>The complete sequence of Psychroflexus torquis an extreme psychrophile from sea-ice that is stimulated by light.</title>
        <authorList>
            <person name="Feng S."/>
            <person name="Powell S.M."/>
            <person name="Bowman J.P."/>
        </authorList>
    </citation>
    <scope>NUCLEOTIDE SEQUENCE [LARGE SCALE GENOMIC DNA]</scope>
    <source>
        <strain evidence="1">ATCC 700755</strain>
    </source>
</reference>
<organism evidence="1 2">
    <name type="scientific">Psychroflexus torquis (strain ATCC 700755 / CIP 106069 / ACAM 623)</name>
    <dbReference type="NCBI Taxonomy" id="313595"/>
    <lineage>
        <taxon>Bacteria</taxon>
        <taxon>Pseudomonadati</taxon>
        <taxon>Bacteroidota</taxon>
        <taxon>Flavobacteriia</taxon>
        <taxon>Flavobacteriales</taxon>
        <taxon>Flavobacteriaceae</taxon>
        <taxon>Psychroflexus</taxon>
    </lineage>
</organism>
<proteinExistence type="predicted"/>
<dbReference type="EMBL" id="CP003879">
    <property type="protein sequence ID" value="AFU67613.1"/>
    <property type="molecule type" value="Genomic_DNA"/>
</dbReference>
<gene>
    <name evidence="1" type="ordered locus">P700755_000593</name>
</gene>
<name>K4ICL0_PSYTT</name>
<dbReference type="eggNOG" id="ENOG502Z8NF">
    <property type="taxonomic scope" value="Bacteria"/>
</dbReference>
<dbReference type="STRING" id="313595.P700755_000593"/>
<dbReference type="OrthoDB" id="1431099at2"/>
<accession>K4ICL0</accession>
<evidence type="ECO:0008006" key="3">
    <source>
        <dbReference type="Google" id="ProtNLM"/>
    </source>
</evidence>
<dbReference type="AlphaFoldDB" id="K4ICL0"/>
<protein>
    <recommendedName>
        <fullName evidence="3">CarboxypepD_reg-like domain-containing protein</fullName>
    </recommendedName>
</protein>
<dbReference type="HOGENOM" id="CLU_088900_1_0_10"/>